<keyword evidence="9 16" id="KW-0521">NADP</keyword>
<dbReference type="RefSeq" id="WP_025229039.1">
    <property type="nucleotide sequence ID" value="NZ_CP007139.1"/>
</dbReference>
<comment type="subcellular location">
    <subcellularLocation>
        <location evidence="3 16">Cytoplasm</location>
    </subcellularLocation>
</comment>
<dbReference type="KEGG" id="fgi:OP10G_3670"/>
<dbReference type="PROSITE" id="PS51387">
    <property type="entry name" value="FAD_PCMH"/>
    <property type="match status" value="1"/>
</dbReference>
<dbReference type="NCBIfam" id="TIGR00179">
    <property type="entry name" value="murB"/>
    <property type="match status" value="1"/>
</dbReference>
<dbReference type="GO" id="GO:0008360">
    <property type="term" value="P:regulation of cell shape"/>
    <property type="evidence" value="ECO:0007669"/>
    <property type="project" value="UniProtKB-KW"/>
</dbReference>
<dbReference type="InterPro" id="IPR016166">
    <property type="entry name" value="FAD-bd_PCMH"/>
</dbReference>
<keyword evidence="19" id="KW-1185">Reference proteome</keyword>
<dbReference type="Gene3D" id="3.30.43.10">
    <property type="entry name" value="Uridine Diphospho-n-acetylenolpyruvylglucosamine Reductase, domain 2"/>
    <property type="match status" value="1"/>
</dbReference>
<comment type="cofactor">
    <cofactor evidence="1 16">
        <name>FAD</name>
        <dbReference type="ChEBI" id="CHEBI:57692"/>
    </cofactor>
</comment>
<evidence type="ECO:0000256" key="6">
    <source>
        <dbReference type="ARBA" id="ARBA00022618"/>
    </source>
</evidence>
<evidence type="ECO:0000256" key="12">
    <source>
        <dbReference type="ARBA" id="ARBA00023002"/>
    </source>
</evidence>
<dbReference type="UniPathway" id="UPA00219"/>
<gene>
    <name evidence="16" type="primary">murB</name>
    <name evidence="18" type="ORF">OP10G_3670</name>
</gene>
<reference evidence="18 19" key="1">
    <citation type="journal article" date="2014" name="PLoS ONE">
        <title>The first complete genome sequence of the class fimbriimonadia in the phylum armatimonadetes.</title>
        <authorList>
            <person name="Hu Z.Y."/>
            <person name="Wang Y.Z."/>
            <person name="Im W.T."/>
            <person name="Wang S.Y."/>
            <person name="Zhao G.P."/>
            <person name="Zheng H.J."/>
            <person name="Quan Z.X."/>
        </authorList>
    </citation>
    <scope>NUCLEOTIDE SEQUENCE [LARGE SCALE GENOMIC DNA]</scope>
    <source>
        <strain evidence="18">Gsoil 348</strain>
    </source>
</reference>
<dbReference type="InterPro" id="IPR006094">
    <property type="entry name" value="Oxid_FAD_bind_N"/>
</dbReference>
<keyword evidence="10 16" id="KW-0133">Cell shape</keyword>
<feature type="domain" description="FAD-binding PCMH-type" evidence="17">
    <location>
        <begin position="20"/>
        <end position="187"/>
    </location>
</feature>
<dbReference type="HOGENOM" id="CLU_035304_1_1_0"/>
<name>A0A068NU60_FIMGI</name>
<dbReference type="EMBL" id="CP007139">
    <property type="protein sequence ID" value="AIE87038.1"/>
    <property type="molecule type" value="Genomic_DNA"/>
</dbReference>
<dbReference type="AlphaFoldDB" id="A0A068NU60"/>
<keyword evidence="7 16" id="KW-0285">Flavoprotein</keyword>
<dbReference type="GO" id="GO:0005829">
    <property type="term" value="C:cytosol"/>
    <property type="evidence" value="ECO:0007669"/>
    <property type="project" value="TreeGrafter"/>
</dbReference>
<evidence type="ECO:0000313" key="19">
    <source>
        <dbReference type="Proteomes" id="UP000027982"/>
    </source>
</evidence>
<proteinExistence type="inferred from homology"/>
<dbReference type="InterPro" id="IPR003170">
    <property type="entry name" value="MurB"/>
</dbReference>
<evidence type="ECO:0000256" key="1">
    <source>
        <dbReference type="ARBA" id="ARBA00001974"/>
    </source>
</evidence>
<feature type="active site" evidence="16">
    <location>
        <position position="304"/>
    </location>
</feature>
<evidence type="ECO:0000256" key="15">
    <source>
        <dbReference type="ARBA" id="ARBA00048914"/>
    </source>
</evidence>
<dbReference type="PANTHER" id="PTHR21071">
    <property type="entry name" value="UDP-N-ACETYLENOLPYRUVOYLGLUCOSAMINE REDUCTASE"/>
    <property type="match status" value="1"/>
</dbReference>
<keyword evidence="11 16" id="KW-0573">Peptidoglycan synthesis</keyword>
<keyword evidence="14 16" id="KW-0961">Cell wall biogenesis/degradation</keyword>
<evidence type="ECO:0000256" key="14">
    <source>
        <dbReference type="ARBA" id="ARBA00023316"/>
    </source>
</evidence>
<evidence type="ECO:0000256" key="13">
    <source>
        <dbReference type="ARBA" id="ARBA00023306"/>
    </source>
</evidence>
<evidence type="ECO:0000256" key="8">
    <source>
        <dbReference type="ARBA" id="ARBA00022827"/>
    </source>
</evidence>
<dbReference type="HAMAP" id="MF_00037">
    <property type="entry name" value="MurB"/>
    <property type="match status" value="1"/>
</dbReference>
<dbReference type="Proteomes" id="UP000027982">
    <property type="component" value="Chromosome"/>
</dbReference>
<dbReference type="GO" id="GO:0071949">
    <property type="term" value="F:FAD binding"/>
    <property type="evidence" value="ECO:0007669"/>
    <property type="project" value="InterPro"/>
</dbReference>
<keyword evidence="5 16" id="KW-0963">Cytoplasm</keyword>
<dbReference type="OrthoDB" id="9804753at2"/>
<evidence type="ECO:0000256" key="16">
    <source>
        <dbReference type="HAMAP-Rule" id="MF_00037"/>
    </source>
</evidence>
<accession>A0A068NU60</accession>
<dbReference type="Pfam" id="PF02873">
    <property type="entry name" value="MurB_C"/>
    <property type="match status" value="1"/>
</dbReference>
<dbReference type="PANTHER" id="PTHR21071:SF4">
    <property type="entry name" value="UDP-N-ACETYLENOLPYRUVOYLGLUCOSAMINE REDUCTASE"/>
    <property type="match status" value="1"/>
</dbReference>
<dbReference type="eggNOG" id="COG0812">
    <property type="taxonomic scope" value="Bacteria"/>
</dbReference>
<dbReference type="Gene3D" id="3.30.465.10">
    <property type="match status" value="1"/>
</dbReference>
<dbReference type="InterPro" id="IPR016169">
    <property type="entry name" value="FAD-bd_PCMH_sub2"/>
</dbReference>
<feature type="active site" description="Proton donor" evidence="16">
    <location>
        <position position="215"/>
    </location>
</feature>
<dbReference type="InterPro" id="IPR036635">
    <property type="entry name" value="MurB_C_sf"/>
</dbReference>
<keyword evidence="8 16" id="KW-0274">FAD</keyword>
<evidence type="ECO:0000256" key="7">
    <source>
        <dbReference type="ARBA" id="ARBA00022630"/>
    </source>
</evidence>
<dbReference type="InterPro" id="IPR036318">
    <property type="entry name" value="FAD-bd_PCMH-like_sf"/>
</dbReference>
<keyword evidence="6 16" id="KW-0132">Cell division</keyword>
<comment type="similarity">
    <text evidence="16">Belongs to the MurB family.</text>
</comment>
<evidence type="ECO:0000256" key="4">
    <source>
        <dbReference type="ARBA" id="ARBA00004752"/>
    </source>
</evidence>
<dbReference type="Gene3D" id="3.90.78.10">
    <property type="entry name" value="UDP-N-acetylenolpyruvoylglucosamine reductase, C-terminal domain"/>
    <property type="match status" value="1"/>
</dbReference>
<dbReference type="GO" id="GO:0009252">
    <property type="term" value="P:peptidoglycan biosynthetic process"/>
    <property type="evidence" value="ECO:0007669"/>
    <property type="project" value="UniProtKB-UniRule"/>
</dbReference>
<dbReference type="STRING" id="661478.OP10G_3670"/>
<dbReference type="SUPFAM" id="SSF56194">
    <property type="entry name" value="Uridine diphospho-N-Acetylenolpyruvylglucosamine reductase, MurB, C-terminal domain"/>
    <property type="match status" value="1"/>
</dbReference>
<evidence type="ECO:0000256" key="2">
    <source>
        <dbReference type="ARBA" id="ARBA00003921"/>
    </source>
</evidence>
<protein>
    <recommendedName>
        <fullName evidence="16">UDP-N-acetylenolpyruvoylglucosamine reductase</fullName>
        <ecNumber evidence="16">1.3.1.98</ecNumber>
    </recommendedName>
    <alternativeName>
        <fullName evidence="16">UDP-N-acetylmuramate dehydrogenase</fullName>
    </alternativeName>
</protein>
<comment type="function">
    <text evidence="2 16">Cell wall formation.</text>
</comment>
<evidence type="ECO:0000256" key="9">
    <source>
        <dbReference type="ARBA" id="ARBA00022857"/>
    </source>
</evidence>
<dbReference type="SUPFAM" id="SSF56176">
    <property type="entry name" value="FAD-binding/transporter-associated domain-like"/>
    <property type="match status" value="1"/>
</dbReference>
<dbReference type="Pfam" id="PF01565">
    <property type="entry name" value="FAD_binding_4"/>
    <property type="match status" value="1"/>
</dbReference>
<comment type="catalytic activity">
    <reaction evidence="15 16">
        <text>UDP-N-acetyl-alpha-D-muramate + NADP(+) = UDP-N-acetyl-3-O-(1-carboxyvinyl)-alpha-D-glucosamine + NADPH + H(+)</text>
        <dbReference type="Rhea" id="RHEA:12248"/>
        <dbReference type="ChEBI" id="CHEBI:15378"/>
        <dbReference type="ChEBI" id="CHEBI:57783"/>
        <dbReference type="ChEBI" id="CHEBI:58349"/>
        <dbReference type="ChEBI" id="CHEBI:68483"/>
        <dbReference type="ChEBI" id="CHEBI:70757"/>
        <dbReference type="EC" id="1.3.1.98"/>
    </reaction>
</comment>
<evidence type="ECO:0000259" key="17">
    <source>
        <dbReference type="PROSITE" id="PS51387"/>
    </source>
</evidence>
<evidence type="ECO:0000256" key="3">
    <source>
        <dbReference type="ARBA" id="ARBA00004496"/>
    </source>
</evidence>
<keyword evidence="13 16" id="KW-0131">Cell cycle</keyword>
<keyword evidence="12 16" id="KW-0560">Oxidoreductase</keyword>
<dbReference type="InterPro" id="IPR011601">
    <property type="entry name" value="MurB_C"/>
</dbReference>
<evidence type="ECO:0000256" key="10">
    <source>
        <dbReference type="ARBA" id="ARBA00022960"/>
    </source>
</evidence>
<comment type="pathway">
    <text evidence="4 16">Cell wall biogenesis; peptidoglycan biosynthesis.</text>
</comment>
<dbReference type="GO" id="GO:0071555">
    <property type="term" value="P:cell wall organization"/>
    <property type="evidence" value="ECO:0007669"/>
    <property type="project" value="UniProtKB-KW"/>
</dbReference>
<organism evidence="18 19">
    <name type="scientific">Fimbriimonas ginsengisoli Gsoil 348</name>
    <dbReference type="NCBI Taxonomy" id="661478"/>
    <lineage>
        <taxon>Bacteria</taxon>
        <taxon>Bacillati</taxon>
        <taxon>Armatimonadota</taxon>
        <taxon>Fimbriimonadia</taxon>
        <taxon>Fimbriimonadales</taxon>
        <taxon>Fimbriimonadaceae</taxon>
        <taxon>Fimbriimonas</taxon>
    </lineage>
</organism>
<dbReference type="GO" id="GO:0008762">
    <property type="term" value="F:UDP-N-acetylmuramate dehydrogenase activity"/>
    <property type="evidence" value="ECO:0007669"/>
    <property type="project" value="UniProtKB-UniRule"/>
</dbReference>
<sequence>MANPAEIRLNVPLRPYTTLRAGGPAERFAIADDVEQLASLAEQAQLSQERATVLGSGSNVLPSDAGVPGLTILNLARRIRIARTGEVVADTGCGFQELFLKTAQCGLHGLEFAVGIPGTLGGALVSNAGAYRSNISEFLTSLEIVHEGKRQWVSPDWMQFSYRDSVLRRPNPPAAVVLRVSMRLPVGEPMRIYDEAREYQRQRIGKQPPSPSAGSFFKNVNDRELAESLETLPGPLKMAGVVPAGYLIEASGLKGFRMGGAMLGRRHANFVLNVGGASATEIRRLAAFTRETVYRRFQVSLEEEVLYLGDWSGYSQQ</sequence>
<evidence type="ECO:0000256" key="11">
    <source>
        <dbReference type="ARBA" id="ARBA00022984"/>
    </source>
</evidence>
<evidence type="ECO:0000313" key="18">
    <source>
        <dbReference type="EMBL" id="AIE87038.1"/>
    </source>
</evidence>
<feature type="active site" evidence="16">
    <location>
        <position position="163"/>
    </location>
</feature>
<evidence type="ECO:0000256" key="5">
    <source>
        <dbReference type="ARBA" id="ARBA00022490"/>
    </source>
</evidence>
<dbReference type="InterPro" id="IPR016167">
    <property type="entry name" value="FAD-bd_PCMH_sub1"/>
</dbReference>
<dbReference type="EC" id="1.3.1.98" evidence="16"/>
<dbReference type="GO" id="GO:0051301">
    <property type="term" value="P:cell division"/>
    <property type="evidence" value="ECO:0007669"/>
    <property type="project" value="UniProtKB-KW"/>
</dbReference>